<protein>
    <submittedName>
        <fullName evidence="1">Putative head-tail adaptor</fullName>
    </submittedName>
</protein>
<dbReference type="InterPro" id="IPR038666">
    <property type="entry name" value="SSP1_head-tail_sf"/>
</dbReference>
<reference evidence="1" key="1">
    <citation type="journal article" date="2021" name="Proc. Natl. Acad. Sci. U.S.A.">
        <title>A Catalog of Tens of Thousands of Viruses from Human Metagenomes Reveals Hidden Associations with Chronic Diseases.</title>
        <authorList>
            <person name="Tisza M.J."/>
            <person name="Buck C.B."/>
        </authorList>
    </citation>
    <scope>NUCLEOTIDE SEQUENCE</scope>
    <source>
        <strain evidence="1">CtnR613</strain>
    </source>
</reference>
<organism evidence="1">
    <name type="scientific">Siphoviridae sp. ctnR613</name>
    <dbReference type="NCBI Taxonomy" id="2827939"/>
    <lineage>
        <taxon>Viruses</taxon>
        <taxon>Duplodnaviria</taxon>
        <taxon>Heunggongvirae</taxon>
        <taxon>Uroviricota</taxon>
        <taxon>Caudoviricetes</taxon>
    </lineage>
</organism>
<dbReference type="EMBL" id="BK032640">
    <property type="protein sequence ID" value="DAF52647.1"/>
    <property type="molecule type" value="Genomic_DNA"/>
</dbReference>
<dbReference type="Gene3D" id="2.40.10.270">
    <property type="entry name" value="Bacteriophage SPP1 head-tail adaptor protein"/>
    <property type="match status" value="1"/>
</dbReference>
<accession>A0A8S5SPN4</accession>
<evidence type="ECO:0000313" key="1">
    <source>
        <dbReference type="EMBL" id="DAF52647.1"/>
    </source>
</evidence>
<proteinExistence type="predicted"/>
<name>A0A8S5SPN4_9CAUD</name>
<sequence>MSYDERNYRLKFKTSEFKEKIRLILNVKSTGIEKDQDGKPIKNKTVFVDTRAKLKYAYGNEYTTTEKESNIQKITFFVRDRKALKNLDFSCKLIFEEKEFNIKYVNRLEDNILEVRGEFVNETKD</sequence>